<dbReference type="Pfam" id="PF07690">
    <property type="entry name" value="MFS_1"/>
    <property type="match status" value="1"/>
</dbReference>
<dbReference type="InterPro" id="IPR020846">
    <property type="entry name" value="MFS_dom"/>
</dbReference>
<keyword evidence="4 5" id="KW-0472">Membrane</keyword>
<protein>
    <submittedName>
        <fullName evidence="7">MFS transporter</fullName>
    </submittedName>
</protein>
<sequence>MLGAYRVLLQPPGTARLIFSLLIGRIPIGIFSLAIVLLVRAETGSFAQAGAASAAWAIGAGLLAPIQGRLVDRFGQPAVLIPSTLVNALAVVAVVACAREQAATWVLCFFAFVGGAALPPLGACMRSVWAQVFEHDGDARNTAYTFEGIVAEAFFIVGPVITTVLIAVSSTSVALIVAVALSLIGTLWFATAPLARTWRSGEAHERTRAGALGSPGMRTMMLAIVPTGISFGALEVAMPAFAVEHGEKAELAGVLLSVMAVGSVLGGVWYGARQWSSGVVARFIVLHVVLALTTLPLLIADSIPLMAAMAVIAGLALAPSAAAAYLLIDYVAPPGTTTEATTWMMTSNVAGAAAGAALAGVIVEAANARWAIALACAGPLIGAVVSVALRRTLHPAANGIVIDADGKRQPVGSTREP</sequence>
<comment type="subcellular location">
    <subcellularLocation>
        <location evidence="1">Cell membrane</location>
        <topology evidence="1">Multi-pass membrane protein</topology>
    </subcellularLocation>
</comment>
<reference evidence="8" key="1">
    <citation type="submission" date="2023-07" db="EMBL/GenBank/DDBJ databases">
        <title>Conexibacter stalactiti sp. nov., isolated from stalactites in a lava cave and emended description of the genus Conexibacter.</title>
        <authorList>
            <person name="Lee S.D."/>
        </authorList>
    </citation>
    <scope>NUCLEOTIDE SEQUENCE [LARGE SCALE GENOMIC DNA]</scope>
    <source>
        <strain evidence="8">KCTC 39840</strain>
    </source>
</reference>
<feature type="transmembrane region" description="Helical" evidence="5">
    <location>
        <begin position="368"/>
        <end position="389"/>
    </location>
</feature>
<dbReference type="Proteomes" id="UP001284601">
    <property type="component" value="Unassembled WGS sequence"/>
</dbReference>
<name>A0ABU4HTS1_9ACTN</name>
<keyword evidence="2 5" id="KW-0812">Transmembrane</keyword>
<feature type="transmembrane region" description="Helical" evidence="5">
    <location>
        <begin position="305"/>
        <end position="328"/>
    </location>
</feature>
<feature type="transmembrane region" description="Helical" evidence="5">
    <location>
        <begin position="45"/>
        <end position="66"/>
    </location>
</feature>
<evidence type="ECO:0000256" key="1">
    <source>
        <dbReference type="ARBA" id="ARBA00004651"/>
    </source>
</evidence>
<feature type="transmembrane region" description="Helical" evidence="5">
    <location>
        <begin position="340"/>
        <end position="362"/>
    </location>
</feature>
<dbReference type="InterPro" id="IPR011701">
    <property type="entry name" value="MFS"/>
</dbReference>
<dbReference type="Gene3D" id="1.20.1250.20">
    <property type="entry name" value="MFS general substrate transporter like domains"/>
    <property type="match status" value="2"/>
</dbReference>
<keyword evidence="8" id="KW-1185">Reference proteome</keyword>
<evidence type="ECO:0000256" key="2">
    <source>
        <dbReference type="ARBA" id="ARBA00022692"/>
    </source>
</evidence>
<feature type="transmembrane region" description="Helical" evidence="5">
    <location>
        <begin position="144"/>
        <end position="168"/>
    </location>
</feature>
<dbReference type="PANTHER" id="PTHR23542">
    <property type="match status" value="1"/>
</dbReference>
<evidence type="ECO:0000313" key="7">
    <source>
        <dbReference type="EMBL" id="MDW5596727.1"/>
    </source>
</evidence>
<dbReference type="PROSITE" id="PS50850">
    <property type="entry name" value="MFS"/>
    <property type="match status" value="1"/>
</dbReference>
<feature type="transmembrane region" description="Helical" evidence="5">
    <location>
        <begin position="279"/>
        <end position="299"/>
    </location>
</feature>
<accession>A0ABU4HTS1</accession>
<feature type="transmembrane region" description="Helical" evidence="5">
    <location>
        <begin position="219"/>
        <end position="242"/>
    </location>
</feature>
<feature type="domain" description="Major facilitator superfamily (MFS) profile" evidence="6">
    <location>
        <begin position="216"/>
        <end position="417"/>
    </location>
</feature>
<evidence type="ECO:0000256" key="4">
    <source>
        <dbReference type="ARBA" id="ARBA00023136"/>
    </source>
</evidence>
<dbReference type="SUPFAM" id="SSF103473">
    <property type="entry name" value="MFS general substrate transporter"/>
    <property type="match status" value="1"/>
</dbReference>
<feature type="transmembrane region" description="Helical" evidence="5">
    <location>
        <begin position="78"/>
        <end position="96"/>
    </location>
</feature>
<evidence type="ECO:0000259" key="6">
    <source>
        <dbReference type="PROSITE" id="PS50850"/>
    </source>
</evidence>
<comment type="caution">
    <text evidence="7">The sequence shown here is derived from an EMBL/GenBank/DDBJ whole genome shotgun (WGS) entry which is preliminary data.</text>
</comment>
<feature type="transmembrane region" description="Helical" evidence="5">
    <location>
        <begin position="174"/>
        <end position="198"/>
    </location>
</feature>
<proteinExistence type="predicted"/>
<organism evidence="7 8">
    <name type="scientific">Conexibacter stalactiti</name>
    <dbReference type="NCBI Taxonomy" id="1940611"/>
    <lineage>
        <taxon>Bacteria</taxon>
        <taxon>Bacillati</taxon>
        <taxon>Actinomycetota</taxon>
        <taxon>Thermoleophilia</taxon>
        <taxon>Solirubrobacterales</taxon>
        <taxon>Conexibacteraceae</taxon>
        <taxon>Conexibacter</taxon>
    </lineage>
</organism>
<dbReference type="RefSeq" id="WP_318599165.1">
    <property type="nucleotide sequence ID" value="NZ_JAWSTH010000063.1"/>
</dbReference>
<dbReference type="EMBL" id="JAWSTH010000063">
    <property type="protein sequence ID" value="MDW5596727.1"/>
    <property type="molecule type" value="Genomic_DNA"/>
</dbReference>
<evidence type="ECO:0000256" key="5">
    <source>
        <dbReference type="SAM" id="Phobius"/>
    </source>
</evidence>
<feature type="transmembrane region" description="Helical" evidence="5">
    <location>
        <begin position="102"/>
        <end position="123"/>
    </location>
</feature>
<feature type="transmembrane region" description="Helical" evidence="5">
    <location>
        <begin position="17"/>
        <end position="39"/>
    </location>
</feature>
<feature type="transmembrane region" description="Helical" evidence="5">
    <location>
        <begin position="254"/>
        <end position="272"/>
    </location>
</feature>
<evidence type="ECO:0000256" key="3">
    <source>
        <dbReference type="ARBA" id="ARBA00022989"/>
    </source>
</evidence>
<dbReference type="InterPro" id="IPR036259">
    <property type="entry name" value="MFS_trans_sf"/>
</dbReference>
<gene>
    <name evidence="7" type="ORF">R7226_20445</name>
</gene>
<dbReference type="PANTHER" id="PTHR23542:SF1">
    <property type="entry name" value="MAJOR FACILITATOR SUPERFAMILY (MFS) PROFILE DOMAIN-CONTAINING PROTEIN"/>
    <property type="match status" value="1"/>
</dbReference>
<evidence type="ECO:0000313" key="8">
    <source>
        <dbReference type="Proteomes" id="UP001284601"/>
    </source>
</evidence>
<keyword evidence="3 5" id="KW-1133">Transmembrane helix</keyword>